<evidence type="ECO:0000256" key="2">
    <source>
        <dbReference type="ARBA" id="ARBA00023012"/>
    </source>
</evidence>
<dbReference type="GO" id="GO:0005829">
    <property type="term" value="C:cytosol"/>
    <property type="evidence" value="ECO:0007669"/>
    <property type="project" value="TreeGrafter"/>
</dbReference>
<comment type="caution">
    <text evidence="10">The sequence shown here is derived from an EMBL/GenBank/DDBJ whole genome shotgun (WGS) entry which is preliminary data.</text>
</comment>
<feature type="domain" description="OmpR/PhoB-type" evidence="9">
    <location>
        <begin position="127"/>
        <end position="226"/>
    </location>
</feature>
<dbReference type="PROSITE" id="PS51755">
    <property type="entry name" value="OMPR_PHOB"/>
    <property type="match status" value="1"/>
</dbReference>
<keyword evidence="2" id="KW-0902">Two-component regulatory system</keyword>
<dbReference type="Gene3D" id="6.10.250.690">
    <property type="match status" value="1"/>
</dbReference>
<reference evidence="10 11" key="1">
    <citation type="submission" date="2020-03" db="EMBL/GenBank/DDBJ databases">
        <title>Metabolic flexibility allows generalist bacteria to become dominant in a frequently disturbed ecosystem.</title>
        <authorList>
            <person name="Chen Y.-J."/>
            <person name="Leung P.M."/>
            <person name="Bay S.K."/>
            <person name="Hugenholtz P."/>
            <person name="Kessler A.J."/>
            <person name="Shelley G."/>
            <person name="Waite D.W."/>
            <person name="Cook P.L."/>
            <person name="Greening C."/>
        </authorList>
    </citation>
    <scope>NUCLEOTIDE SEQUENCE [LARGE SCALE GENOMIC DNA]</scope>
    <source>
        <strain evidence="10">SS_bin_28</strain>
    </source>
</reference>
<dbReference type="InterPro" id="IPR016032">
    <property type="entry name" value="Sig_transdc_resp-reg_C-effctor"/>
</dbReference>
<dbReference type="Pfam" id="PF00486">
    <property type="entry name" value="Trans_reg_C"/>
    <property type="match status" value="1"/>
</dbReference>
<dbReference type="Gene3D" id="3.40.50.2300">
    <property type="match status" value="1"/>
</dbReference>
<evidence type="ECO:0000256" key="4">
    <source>
        <dbReference type="ARBA" id="ARBA00023125"/>
    </source>
</evidence>
<dbReference type="PANTHER" id="PTHR48111:SF4">
    <property type="entry name" value="DNA-BINDING DUAL TRANSCRIPTIONAL REGULATOR OMPR"/>
    <property type="match status" value="1"/>
</dbReference>
<evidence type="ECO:0000256" key="3">
    <source>
        <dbReference type="ARBA" id="ARBA00023015"/>
    </source>
</evidence>
<dbReference type="PANTHER" id="PTHR48111">
    <property type="entry name" value="REGULATOR OF RPOS"/>
    <property type="match status" value="1"/>
</dbReference>
<evidence type="ECO:0000256" key="7">
    <source>
        <dbReference type="PROSITE-ProRule" id="PRU01091"/>
    </source>
</evidence>
<dbReference type="CDD" id="cd00383">
    <property type="entry name" value="trans_reg_C"/>
    <property type="match status" value="1"/>
</dbReference>
<evidence type="ECO:0000313" key="10">
    <source>
        <dbReference type="EMBL" id="NNF06916.1"/>
    </source>
</evidence>
<accession>A0A7Y2E829</accession>
<dbReference type="GO" id="GO:0032993">
    <property type="term" value="C:protein-DNA complex"/>
    <property type="evidence" value="ECO:0007669"/>
    <property type="project" value="TreeGrafter"/>
</dbReference>
<feature type="modified residue" description="4-aspartylphosphate" evidence="6">
    <location>
        <position position="54"/>
    </location>
</feature>
<evidence type="ECO:0000259" key="9">
    <source>
        <dbReference type="PROSITE" id="PS51755"/>
    </source>
</evidence>
<dbReference type="InterPro" id="IPR001789">
    <property type="entry name" value="Sig_transdc_resp-reg_receiver"/>
</dbReference>
<dbReference type="SUPFAM" id="SSF46894">
    <property type="entry name" value="C-terminal effector domain of the bipartite response regulators"/>
    <property type="match status" value="1"/>
</dbReference>
<dbReference type="InterPro" id="IPR001867">
    <property type="entry name" value="OmpR/PhoB-type_DNA-bd"/>
</dbReference>
<proteinExistence type="predicted"/>
<sequence length="229" mass="25900">MKSSTVLIVEDDLKIATLVAKNLEAVGLVCHQVHDGNEVLSAIDKRNPDLLVLDVMLPGIDGIEVTRRLRRESEIPILMLTARSSDSDKVLGFEMGAADYLTKPFSTRELVARVRALLRRTKPKDTAKEIQAGELTVDPGLREARMANEAIELTTLEFDLLYFLVQRPGRVYTRDALLEQVWGEDRIVDTRSIDSLISRLRRKLEKDTSHPRYIQTVWGAGYRFAKQSP</sequence>
<dbReference type="CDD" id="cd17574">
    <property type="entry name" value="REC_OmpR"/>
    <property type="match status" value="1"/>
</dbReference>
<name>A0A7Y2E829_UNCEI</name>
<keyword evidence="1 6" id="KW-0597">Phosphoprotein</keyword>
<dbReference type="GO" id="GO:0000976">
    <property type="term" value="F:transcription cis-regulatory region binding"/>
    <property type="evidence" value="ECO:0007669"/>
    <property type="project" value="TreeGrafter"/>
</dbReference>
<evidence type="ECO:0000256" key="6">
    <source>
        <dbReference type="PROSITE-ProRule" id="PRU00169"/>
    </source>
</evidence>
<keyword evidence="5" id="KW-0804">Transcription</keyword>
<dbReference type="SUPFAM" id="SSF52172">
    <property type="entry name" value="CheY-like"/>
    <property type="match status" value="1"/>
</dbReference>
<evidence type="ECO:0000256" key="5">
    <source>
        <dbReference type="ARBA" id="ARBA00023163"/>
    </source>
</evidence>
<evidence type="ECO:0000313" key="11">
    <source>
        <dbReference type="Proteomes" id="UP000547674"/>
    </source>
</evidence>
<dbReference type="InterPro" id="IPR011006">
    <property type="entry name" value="CheY-like_superfamily"/>
</dbReference>
<dbReference type="Proteomes" id="UP000547674">
    <property type="component" value="Unassembled WGS sequence"/>
</dbReference>
<dbReference type="PROSITE" id="PS50110">
    <property type="entry name" value="RESPONSE_REGULATORY"/>
    <property type="match status" value="1"/>
</dbReference>
<organism evidence="10 11">
    <name type="scientific">Eiseniibacteriota bacterium</name>
    <dbReference type="NCBI Taxonomy" id="2212470"/>
    <lineage>
        <taxon>Bacteria</taxon>
        <taxon>Candidatus Eiseniibacteriota</taxon>
    </lineage>
</organism>
<evidence type="ECO:0000259" key="8">
    <source>
        <dbReference type="PROSITE" id="PS50110"/>
    </source>
</evidence>
<feature type="domain" description="Response regulatory" evidence="8">
    <location>
        <begin position="5"/>
        <end position="118"/>
    </location>
</feature>
<dbReference type="InterPro" id="IPR036388">
    <property type="entry name" value="WH-like_DNA-bd_sf"/>
</dbReference>
<gene>
    <name evidence="10" type="ORF">HKN21_09165</name>
</gene>
<dbReference type="InterPro" id="IPR039420">
    <property type="entry name" value="WalR-like"/>
</dbReference>
<dbReference type="FunFam" id="1.10.10.10:FF:000018">
    <property type="entry name" value="DNA-binding response regulator ResD"/>
    <property type="match status" value="1"/>
</dbReference>
<dbReference type="Pfam" id="PF00072">
    <property type="entry name" value="Response_reg"/>
    <property type="match status" value="1"/>
</dbReference>
<evidence type="ECO:0000256" key="1">
    <source>
        <dbReference type="ARBA" id="ARBA00022553"/>
    </source>
</evidence>
<keyword evidence="3" id="KW-0805">Transcription regulation</keyword>
<dbReference type="FunFam" id="3.40.50.2300:FF:000001">
    <property type="entry name" value="DNA-binding response regulator PhoB"/>
    <property type="match status" value="1"/>
</dbReference>
<protein>
    <submittedName>
        <fullName evidence="10">Response regulator transcription factor</fullName>
    </submittedName>
</protein>
<dbReference type="EMBL" id="JABDJR010000363">
    <property type="protein sequence ID" value="NNF06916.1"/>
    <property type="molecule type" value="Genomic_DNA"/>
</dbReference>
<dbReference type="SMART" id="SM00448">
    <property type="entry name" value="REC"/>
    <property type="match status" value="1"/>
</dbReference>
<dbReference type="GO" id="GO:0006355">
    <property type="term" value="P:regulation of DNA-templated transcription"/>
    <property type="evidence" value="ECO:0007669"/>
    <property type="project" value="InterPro"/>
</dbReference>
<keyword evidence="4 7" id="KW-0238">DNA-binding</keyword>
<dbReference type="AlphaFoldDB" id="A0A7Y2E829"/>
<feature type="DNA-binding region" description="OmpR/PhoB-type" evidence="7">
    <location>
        <begin position="127"/>
        <end position="226"/>
    </location>
</feature>
<dbReference type="SMART" id="SM00862">
    <property type="entry name" value="Trans_reg_C"/>
    <property type="match status" value="1"/>
</dbReference>
<dbReference type="GO" id="GO:0000156">
    <property type="term" value="F:phosphorelay response regulator activity"/>
    <property type="evidence" value="ECO:0007669"/>
    <property type="project" value="TreeGrafter"/>
</dbReference>
<dbReference type="Gene3D" id="1.10.10.10">
    <property type="entry name" value="Winged helix-like DNA-binding domain superfamily/Winged helix DNA-binding domain"/>
    <property type="match status" value="1"/>
</dbReference>